<dbReference type="OrthoDB" id="678132at2759"/>
<sequence>MGKKMDEWMPMPMPPFVRSIIASLLSNADNSFLLLAQKYKLIQMLRYILLTSYVFFLRFLPSVFLDKYDAFKVKPSHKYAHDTRNDTAIGRVLSQLLYTLNNIPVSSRKYQVVQSLAERIINDNHESGVHALHEVNRVVLSAAFAKTLRQLETRKGEGEDGEYYAMRLGQVVRAIGWMVMGGEGSLSGVPAEKLAVELLWLAQKMAACGCVEESIWRMAAASRLGFLALTADPHLQSSLVKLAAFLLKEAKDVGLDEIEDRKMKLHMQVKLKMLQSWLPLLCRASSNGADAPALSISEKAELEKVLEDIIEELEQEEQEQVLSLWLHHFTLCPSSDWPNLHACFARWCSAYRKQLLLE</sequence>
<dbReference type="AlphaFoldDB" id="A0A8B8K422"/>
<gene>
    <name evidence="2" type="primary">LOC113852438</name>
</gene>
<dbReference type="KEGG" id="aprc:113852438"/>
<accession>A0A8B8K422</accession>
<evidence type="ECO:0000313" key="2">
    <source>
        <dbReference type="RefSeq" id="XP_027338512.1"/>
    </source>
</evidence>
<dbReference type="PANTHER" id="PTHR31060:SF4">
    <property type="entry name" value="1,8-CINEOLE SYNTHASE"/>
    <property type="match status" value="1"/>
</dbReference>
<dbReference type="PANTHER" id="PTHR31060">
    <property type="entry name" value="OSJNBA0011J08.25 PROTEIN-RELATED"/>
    <property type="match status" value="1"/>
</dbReference>
<organism evidence="1 2">
    <name type="scientific">Abrus precatorius</name>
    <name type="common">Indian licorice</name>
    <name type="synonym">Glycine abrus</name>
    <dbReference type="NCBI Taxonomy" id="3816"/>
    <lineage>
        <taxon>Eukaryota</taxon>
        <taxon>Viridiplantae</taxon>
        <taxon>Streptophyta</taxon>
        <taxon>Embryophyta</taxon>
        <taxon>Tracheophyta</taxon>
        <taxon>Spermatophyta</taxon>
        <taxon>Magnoliopsida</taxon>
        <taxon>eudicotyledons</taxon>
        <taxon>Gunneridae</taxon>
        <taxon>Pentapetalae</taxon>
        <taxon>rosids</taxon>
        <taxon>fabids</taxon>
        <taxon>Fabales</taxon>
        <taxon>Fabaceae</taxon>
        <taxon>Papilionoideae</taxon>
        <taxon>50 kb inversion clade</taxon>
        <taxon>NPAAA clade</taxon>
        <taxon>indigoferoid/millettioid clade</taxon>
        <taxon>Abreae</taxon>
        <taxon>Abrus</taxon>
    </lineage>
</organism>
<evidence type="ECO:0000313" key="1">
    <source>
        <dbReference type="Proteomes" id="UP000694853"/>
    </source>
</evidence>
<keyword evidence="1" id="KW-1185">Reference proteome</keyword>
<dbReference type="RefSeq" id="XP_027338512.1">
    <property type="nucleotide sequence ID" value="XM_027482711.1"/>
</dbReference>
<dbReference type="Proteomes" id="UP000694853">
    <property type="component" value="Unplaced"/>
</dbReference>
<dbReference type="GeneID" id="113852438"/>
<protein>
    <submittedName>
        <fullName evidence="2">Uncharacterized protein LOC113852438</fullName>
    </submittedName>
</protein>
<reference evidence="1" key="1">
    <citation type="journal article" date="2019" name="Toxins">
        <title>Detection of Abrin-Like and Prepropulchellin-Like Toxin Genes and Transcripts Using Whole Genome Sequencing and Full-Length Transcript Sequencing of Abrus precatorius.</title>
        <authorList>
            <person name="Hovde B.T."/>
            <person name="Daligault H.E."/>
            <person name="Hanschen E.R."/>
            <person name="Kunde Y.A."/>
            <person name="Johnson M.B."/>
            <person name="Starkenburg S.R."/>
            <person name="Johnson S.L."/>
        </authorList>
    </citation>
    <scope>NUCLEOTIDE SEQUENCE [LARGE SCALE GENOMIC DNA]</scope>
</reference>
<name>A0A8B8K422_ABRPR</name>
<dbReference type="InterPro" id="IPR038920">
    <property type="entry name" value="At3g05675-like"/>
</dbReference>
<proteinExistence type="predicted"/>
<dbReference type="GO" id="GO:0016567">
    <property type="term" value="P:protein ubiquitination"/>
    <property type="evidence" value="ECO:0007669"/>
    <property type="project" value="UniProtKB-UniPathway"/>
</dbReference>
<reference evidence="2" key="2">
    <citation type="submission" date="2025-08" db="UniProtKB">
        <authorList>
            <consortium name="RefSeq"/>
        </authorList>
    </citation>
    <scope>IDENTIFICATION</scope>
    <source>
        <tissue evidence="2">Young leaves</tissue>
    </source>
</reference>
<dbReference type="UniPathway" id="UPA00143"/>